<organism evidence="1 2">
    <name type="scientific">Rhodobium orientis</name>
    <dbReference type="NCBI Taxonomy" id="34017"/>
    <lineage>
        <taxon>Bacteria</taxon>
        <taxon>Pseudomonadati</taxon>
        <taxon>Pseudomonadota</taxon>
        <taxon>Alphaproteobacteria</taxon>
        <taxon>Hyphomicrobiales</taxon>
        <taxon>Rhodobiaceae</taxon>
        <taxon>Rhodobium</taxon>
    </lineage>
</organism>
<dbReference type="Pfam" id="PF12599">
    <property type="entry name" value="DUF3768"/>
    <property type="match status" value="1"/>
</dbReference>
<evidence type="ECO:0000313" key="2">
    <source>
        <dbReference type="Proteomes" id="UP000249299"/>
    </source>
</evidence>
<gene>
    <name evidence="1" type="ORF">CH339_14180</name>
</gene>
<protein>
    <recommendedName>
        <fullName evidence="3">DUF3768 domain-containing protein</fullName>
    </recommendedName>
</protein>
<accession>A0A327JJ76</accession>
<reference evidence="1 2" key="1">
    <citation type="submission" date="2017-07" db="EMBL/GenBank/DDBJ databases">
        <title>Draft Genome Sequences of Select Purple Nonsulfur Bacteria.</title>
        <authorList>
            <person name="Lasarre B."/>
            <person name="Mckinlay J.B."/>
        </authorList>
    </citation>
    <scope>NUCLEOTIDE SEQUENCE [LARGE SCALE GENOMIC DNA]</scope>
    <source>
        <strain evidence="1 2">DSM 11290</strain>
    </source>
</reference>
<dbReference type="InterPro" id="IPR022243">
    <property type="entry name" value="DUF3768"/>
</dbReference>
<dbReference type="OrthoDB" id="1495368at2"/>
<proteinExistence type="predicted"/>
<name>A0A327JJ76_9HYPH</name>
<evidence type="ECO:0000313" key="1">
    <source>
        <dbReference type="EMBL" id="RAI26480.1"/>
    </source>
</evidence>
<dbReference type="Proteomes" id="UP000249299">
    <property type="component" value="Unassembled WGS sequence"/>
</dbReference>
<comment type="caution">
    <text evidence="1">The sequence shown here is derived from an EMBL/GenBank/DDBJ whole genome shotgun (WGS) entry which is preliminary data.</text>
</comment>
<keyword evidence="2" id="KW-1185">Reference proteome</keyword>
<dbReference type="AlphaFoldDB" id="A0A327JJ76"/>
<dbReference type="EMBL" id="NPEV01000030">
    <property type="protein sequence ID" value="RAI26480.1"/>
    <property type="molecule type" value="Genomic_DNA"/>
</dbReference>
<sequence>MDKTAKVRDLNDAFRRSFVGGRVVITNGTDTLNDADKLALFDLVKGFDAFTADNDPHGEHDFGSIAFKGGRFFWKIDCYDRNLIYHSPDPADLSVTERVLTIMRAEEY</sequence>
<evidence type="ECO:0008006" key="3">
    <source>
        <dbReference type="Google" id="ProtNLM"/>
    </source>
</evidence>